<keyword evidence="5" id="KW-1185">Reference proteome</keyword>
<accession>A0A1I1XS88</accession>
<protein>
    <submittedName>
        <fullName evidence="4">Glycosyltransferase involved in cell wall bisynthesis</fullName>
    </submittedName>
</protein>
<evidence type="ECO:0000313" key="5">
    <source>
        <dbReference type="Proteomes" id="UP000198598"/>
    </source>
</evidence>
<gene>
    <name evidence="4" type="ORF">SAMN05216167_11057</name>
</gene>
<feature type="domain" description="Glycosyltransferase subfamily 4-like N-terminal" evidence="3">
    <location>
        <begin position="22"/>
        <end position="182"/>
    </location>
</feature>
<dbReference type="STRING" id="662367.SAMN05216167_11057"/>
<reference evidence="4 5" key="1">
    <citation type="submission" date="2016-10" db="EMBL/GenBank/DDBJ databases">
        <authorList>
            <person name="de Groot N.N."/>
        </authorList>
    </citation>
    <scope>NUCLEOTIDE SEQUENCE [LARGE SCALE GENOMIC DNA]</scope>
    <source>
        <strain evidence="4 5">DSM 26130</strain>
    </source>
</reference>
<proteinExistence type="predicted"/>
<evidence type="ECO:0000313" key="4">
    <source>
        <dbReference type="EMBL" id="SFE08663.1"/>
    </source>
</evidence>
<keyword evidence="1 4" id="KW-0808">Transferase</keyword>
<evidence type="ECO:0000256" key="1">
    <source>
        <dbReference type="ARBA" id="ARBA00022679"/>
    </source>
</evidence>
<sequence length="378" mass="43477">MRKIATVMKILYDHQAFTASRFGGVARYFYNLMVALRQKGVETKLAIRFSNNVYLQNSPWFHTQSFRYFLGYMPTSMLFSQINRLWSSVQLMQKDYDLFHPTFFHPYFLKFIGNKPFVLTYHDATKDKFGDKFGHLDNASKELKQALLDRSAHIIAVSENTKNDLIEIFQIKPDKITAIHHATNFRSLSVPDTFQIKTPKSYLLYVGARGSYKNFLPFLKAIAPLLKKYPHLHLICGGGGEFNPEENQLIDSLGVASQVMYYSIDDQILYRLYQHALAFVYPSLYEGFGIPILEAFATGCPVVLSNTSCFPEVAQDAALYFDPESETSIRQQIETIILDDALRQSLRQKGYVRQEAFSPEKVVTQTLEVYQRVLTMSH</sequence>
<dbReference type="InterPro" id="IPR028098">
    <property type="entry name" value="Glyco_trans_4-like_N"/>
</dbReference>
<dbReference type="Gene3D" id="3.40.50.2000">
    <property type="entry name" value="Glycogen Phosphorylase B"/>
    <property type="match status" value="2"/>
</dbReference>
<name>A0A1I1XS88_9BACT</name>
<dbReference type="PANTHER" id="PTHR46401:SF2">
    <property type="entry name" value="GLYCOSYLTRANSFERASE WBBK-RELATED"/>
    <property type="match status" value="1"/>
</dbReference>
<evidence type="ECO:0000259" key="2">
    <source>
        <dbReference type="Pfam" id="PF00534"/>
    </source>
</evidence>
<dbReference type="CDD" id="cd03809">
    <property type="entry name" value="GT4_MtfB-like"/>
    <property type="match status" value="1"/>
</dbReference>
<dbReference type="EMBL" id="FOLQ01000010">
    <property type="protein sequence ID" value="SFE08663.1"/>
    <property type="molecule type" value="Genomic_DNA"/>
</dbReference>
<dbReference type="Proteomes" id="UP000198598">
    <property type="component" value="Unassembled WGS sequence"/>
</dbReference>
<dbReference type="GO" id="GO:0016757">
    <property type="term" value="F:glycosyltransferase activity"/>
    <property type="evidence" value="ECO:0007669"/>
    <property type="project" value="InterPro"/>
</dbReference>
<dbReference type="AlphaFoldDB" id="A0A1I1XS88"/>
<feature type="domain" description="Glycosyl transferase family 1" evidence="2">
    <location>
        <begin position="195"/>
        <end position="351"/>
    </location>
</feature>
<dbReference type="PANTHER" id="PTHR46401">
    <property type="entry name" value="GLYCOSYLTRANSFERASE WBBK-RELATED"/>
    <property type="match status" value="1"/>
</dbReference>
<organism evidence="4 5">
    <name type="scientific">Spirosoma endophyticum</name>
    <dbReference type="NCBI Taxonomy" id="662367"/>
    <lineage>
        <taxon>Bacteria</taxon>
        <taxon>Pseudomonadati</taxon>
        <taxon>Bacteroidota</taxon>
        <taxon>Cytophagia</taxon>
        <taxon>Cytophagales</taxon>
        <taxon>Cytophagaceae</taxon>
        <taxon>Spirosoma</taxon>
    </lineage>
</organism>
<dbReference type="InterPro" id="IPR001296">
    <property type="entry name" value="Glyco_trans_1"/>
</dbReference>
<dbReference type="SUPFAM" id="SSF53756">
    <property type="entry name" value="UDP-Glycosyltransferase/glycogen phosphorylase"/>
    <property type="match status" value="1"/>
</dbReference>
<dbReference type="Pfam" id="PF13439">
    <property type="entry name" value="Glyco_transf_4"/>
    <property type="match status" value="1"/>
</dbReference>
<evidence type="ECO:0000259" key="3">
    <source>
        <dbReference type="Pfam" id="PF13439"/>
    </source>
</evidence>
<dbReference type="GO" id="GO:0009103">
    <property type="term" value="P:lipopolysaccharide biosynthetic process"/>
    <property type="evidence" value="ECO:0007669"/>
    <property type="project" value="TreeGrafter"/>
</dbReference>
<dbReference type="Pfam" id="PF00534">
    <property type="entry name" value="Glycos_transf_1"/>
    <property type="match status" value="1"/>
</dbReference>